<protein>
    <submittedName>
        <fullName evidence="3">Excinuclease</fullName>
    </submittedName>
</protein>
<evidence type="ECO:0000313" key="7">
    <source>
        <dbReference type="Proteomes" id="UP000430404"/>
    </source>
</evidence>
<keyword evidence="5" id="KW-1185">Reference proteome</keyword>
<dbReference type="EMBL" id="CABWKZ010000034">
    <property type="protein sequence ID" value="VXA57438.1"/>
    <property type="molecule type" value="Genomic_DNA"/>
</dbReference>
<name>A0A2N0WIS6_9GAMM</name>
<dbReference type="Proteomes" id="UP000430404">
    <property type="component" value="Unassembled WGS sequence"/>
</dbReference>
<dbReference type="RefSeq" id="WP_004652495.1">
    <property type="nucleotide sequence ID" value="NZ_CP158965.1"/>
</dbReference>
<accession>A0A653K8Z5</accession>
<evidence type="ECO:0000313" key="4">
    <source>
        <dbReference type="EMBL" id="VXA57438.1"/>
    </source>
</evidence>
<organism evidence="3 6">
    <name type="scientific">Acinetobacter proteolyticus</name>
    <dbReference type="NCBI Taxonomy" id="1776741"/>
    <lineage>
        <taxon>Bacteria</taxon>
        <taxon>Pseudomonadati</taxon>
        <taxon>Pseudomonadota</taxon>
        <taxon>Gammaproteobacteria</taxon>
        <taxon>Moraxellales</taxon>
        <taxon>Moraxellaceae</taxon>
        <taxon>Acinetobacter</taxon>
    </lineage>
</organism>
<dbReference type="Proteomes" id="UP000233553">
    <property type="component" value="Unassembled WGS sequence"/>
</dbReference>
<dbReference type="Proteomes" id="UP000013034">
    <property type="component" value="Unassembled WGS sequence"/>
</dbReference>
<accession>A0A2N0WIS6</accession>
<evidence type="ECO:0000256" key="1">
    <source>
        <dbReference type="SAM" id="SignalP"/>
    </source>
</evidence>
<feature type="chain" id="PRO_5044577362" evidence="1">
    <location>
        <begin position="23"/>
        <end position="144"/>
    </location>
</feature>
<sequence length="144" mass="15392">MSIKQLFLATVLTTGFAASVQAADTVHNLDFKAAVDRAVADGTLDGTVKFYLKGTKSGGKVLEQDIVTNQKTNGFGKSAEKSCDWVLRSALIQLDKAAKARGANAVTNIVSYFKKNESQNSTTYQCYKGMAVASVALKGDIVKF</sequence>
<evidence type="ECO:0000313" key="5">
    <source>
        <dbReference type="Proteomes" id="UP000013034"/>
    </source>
</evidence>
<keyword evidence="1" id="KW-0732">Signal</keyword>
<dbReference type="AlphaFoldDB" id="A0A2N0WIS6"/>
<dbReference type="EMBL" id="APOI01000007">
    <property type="protein sequence ID" value="ENU25112.1"/>
    <property type="molecule type" value="Genomic_DNA"/>
</dbReference>
<feature type="signal peptide" evidence="1">
    <location>
        <begin position="1"/>
        <end position="22"/>
    </location>
</feature>
<evidence type="ECO:0000313" key="6">
    <source>
        <dbReference type="Proteomes" id="UP000233553"/>
    </source>
</evidence>
<gene>
    <name evidence="4" type="ORF">ACI8B_40063</name>
    <name evidence="3" type="ORF">CW311_02435</name>
    <name evidence="2" type="ORF">F993_00503</name>
</gene>
<dbReference type="EMBL" id="PISJ01000003">
    <property type="protein sequence ID" value="PKF36051.1"/>
    <property type="molecule type" value="Genomic_DNA"/>
</dbReference>
<evidence type="ECO:0000313" key="3">
    <source>
        <dbReference type="EMBL" id="PKF36051.1"/>
    </source>
</evidence>
<evidence type="ECO:0000313" key="2">
    <source>
        <dbReference type="EMBL" id="ENU25112.1"/>
    </source>
</evidence>
<reference evidence="2 5" key="1">
    <citation type="submission" date="2013-02" db="EMBL/GenBank/DDBJ databases">
        <title>The Genome Sequence of Acinetobacter sp. NIPH 809.</title>
        <authorList>
            <consortium name="The Broad Institute Genome Sequencing Platform"/>
            <consortium name="The Broad Institute Genome Sequencing Center for Infectious Disease"/>
            <person name="Cerqueira G."/>
            <person name="Feldgarden M."/>
            <person name="Courvalin P."/>
            <person name="Perichon B."/>
            <person name="Grillot-Courvalin C."/>
            <person name="Clermont D."/>
            <person name="Rocha E."/>
            <person name="Yoon E.-J."/>
            <person name="Nemec A."/>
            <person name="Walker B."/>
            <person name="Young S.K."/>
            <person name="Zeng Q."/>
            <person name="Gargeya S."/>
            <person name="Fitzgerald M."/>
            <person name="Haas B."/>
            <person name="Abouelleil A."/>
            <person name="Alvarado L."/>
            <person name="Arachchi H.M."/>
            <person name="Berlin A.M."/>
            <person name="Chapman S.B."/>
            <person name="Dewar J."/>
            <person name="Goldberg J."/>
            <person name="Griggs A."/>
            <person name="Gujja S."/>
            <person name="Hansen M."/>
            <person name="Howarth C."/>
            <person name="Imamovic A."/>
            <person name="Larimer J."/>
            <person name="McCowan C."/>
            <person name="Murphy C."/>
            <person name="Neiman D."/>
            <person name="Pearson M."/>
            <person name="Priest M."/>
            <person name="Roberts A."/>
            <person name="Saif S."/>
            <person name="Shea T."/>
            <person name="Sisk P."/>
            <person name="Sykes S."/>
            <person name="Wortman J."/>
            <person name="Nusbaum C."/>
            <person name="Birren B."/>
        </authorList>
    </citation>
    <scope>NUCLEOTIDE SEQUENCE [LARGE SCALE GENOMIC DNA]</scope>
    <source>
        <strain evidence="2 5">NIPH 809</strain>
    </source>
</reference>
<reference evidence="3 6" key="2">
    <citation type="submission" date="2017-12" db="EMBL/GenBank/DDBJ databases">
        <title>Draft Genome sequences of multiple microbial strains isolated from spacecraft associated surfaces.</title>
        <authorList>
            <person name="Seuylemezian A."/>
            <person name="Vaishampayan P."/>
            <person name="Venkateswaran K."/>
        </authorList>
    </citation>
    <scope>NUCLEOTIDE SEQUENCE [LARGE SCALE GENOMIC DNA]</scope>
    <source>
        <strain evidence="3 6">2P01AA</strain>
    </source>
</reference>
<reference evidence="4 7" key="3">
    <citation type="submission" date="2019-10" db="EMBL/GenBank/DDBJ databases">
        <authorList>
            <person name="Karimi E."/>
        </authorList>
    </citation>
    <scope>NUCLEOTIDE SEQUENCE [LARGE SCALE GENOMIC DNA]</scope>
    <source>
        <strain evidence="4">Acinetobacter sp. 8BE</strain>
    </source>
</reference>
<proteinExistence type="predicted"/>